<dbReference type="Proteomes" id="UP000722485">
    <property type="component" value="Unassembled WGS sequence"/>
</dbReference>
<comment type="similarity">
    <text evidence="1">Belongs to the class-A beta-lactamase family.</text>
</comment>
<dbReference type="InterPro" id="IPR050789">
    <property type="entry name" value="Diverse_Enzym_Activities"/>
</dbReference>
<evidence type="ECO:0000259" key="3">
    <source>
        <dbReference type="Pfam" id="PF00144"/>
    </source>
</evidence>
<dbReference type="Gene3D" id="3.40.710.10">
    <property type="entry name" value="DD-peptidase/beta-lactamase superfamily"/>
    <property type="match status" value="1"/>
</dbReference>
<reference evidence="4" key="1">
    <citation type="submission" date="2020-03" db="EMBL/GenBank/DDBJ databases">
        <title>Draft Genome Sequence of Cylindrodendrum hubeiense.</title>
        <authorList>
            <person name="Buettner E."/>
            <person name="Kellner H."/>
        </authorList>
    </citation>
    <scope>NUCLEOTIDE SEQUENCE</scope>
    <source>
        <strain evidence="4">IHI 201604</strain>
    </source>
</reference>
<dbReference type="InterPro" id="IPR012338">
    <property type="entry name" value="Beta-lactam/transpept-like"/>
</dbReference>
<sequence>MPPKFEALHKSLTEDPEKGLPGVVLAVFNKDGIKYSQAAGRRKADSNDAIDLDSTFWGFSCTKLLTTICALQCVDDGLIGLDDPVTTLLPELSDAQIISSSSDQPFTLTPAKNAITLRHLLTHTSGLTYDAMNPLLVAWRKSRGEPPLVMSGKVVEAYSLPLLFEPGTSWVYGSSLDWAGLVVARLHGNVKLSEYMETHLFQRLGLKRSTFHLSERSDIKENLAQMFSRTKDGTLVPIPSPYPEDARDASGGMGIVTSSSDFIEILRDLLKDEPLLLKKETVSAMFTPQFATGTPQYRGLVAQEGMHKHLTGDTSGAPAIAFGLGGLVVLDGGVPNLPENTLAWNGMPNIGWFINRDRRYGAIYVSQVLPPADPKSVALLGQFWTEIPKPETLTSLGL</sequence>
<dbReference type="SUPFAM" id="SSF56601">
    <property type="entry name" value="beta-lactamase/transpeptidase-like"/>
    <property type="match status" value="1"/>
</dbReference>
<organism evidence="4 5">
    <name type="scientific">Cylindrodendrum hubeiense</name>
    <dbReference type="NCBI Taxonomy" id="595255"/>
    <lineage>
        <taxon>Eukaryota</taxon>
        <taxon>Fungi</taxon>
        <taxon>Dikarya</taxon>
        <taxon>Ascomycota</taxon>
        <taxon>Pezizomycotina</taxon>
        <taxon>Sordariomycetes</taxon>
        <taxon>Hypocreomycetidae</taxon>
        <taxon>Hypocreales</taxon>
        <taxon>Nectriaceae</taxon>
        <taxon>Cylindrodendrum</taxon>
    </lineage>
</organism>
<dbReference type="AlphaFoldDB" id="A0A9P5LJG7"/>
<keyword evidence="2" id="KW-0378">Hydrolase</keyword>
<dbReference type="PANTHER" id="PTHR43283:SF17">
    <property type="entry name" value="(LOVD), PUTATIVE (AFU_ORTHOLOGUE AFUA_5G00920)-RELATED"/>
    <property type="match status" value="1"/>
</dbReference>
<dbReference type="OrthoDB" id="428260at2759"/>
<dbReference type="EMBL" id="JAANBB010000051">
    <property type="protein sequence ID" value="KAF7553040.1"/>
    <property type="molecule type" value="Genomic_DNA"/>
</dbReference>
<dbReference type="PANTHER" id="PTHR43283">
    <property type="entry name" value="BETA-LACTAMASE-RELATED"/>
    <property type="match status" value="1"/>
</dbReference>
<comment type="caution">
    <text evidence="4">The sequence shown here is derived from an EMBL/GenBank/DDBJ whole genome shotgun (WGS) entry which is preliminary data.</text>
</comment>
<evidence type="ECO:0000313" key="5">
    <source>
        <dbReference type="Proteomes" id="UP000722485"/>
    </source>
</evidence>
<name>A0A9P5LJG7_9HYPO</name>
<evidence type="ECO:0000256" key="2">
    <source>
        <dbReference type="ARBA" id="ARBA00022801"/>
    </source>
</evidence>
<evidence type="ECO:0000256" key="1">
    <source>
        <dbReference type="ARBA" id="ARBA00009009"/>
    </source>
</evidence>
<accession>A0A9P5LJG7</accession>
<keyword evidence="5" id="KW-1185">Reference proteome</keyword>
<protein>
    <recommendedName>
        <fullName evidence="3">Beta-lactamase-related domain-containing protein</fullName>
    </recommendedName>
</protein>
<dbReference type="Pfam" id="PF00144">
    <property type="entry name" value="Beta-lactamase"/>
    <property type="match status" value="1"/>
</dbReference>
<proteinExistence type="inferred from homology"/>
<dbReference type="InterPro" id="IPR001466">
    <property type="entry name" value="Beta-lactam-related"/>
</dbReference>
<gene>
    <name evidence="4" type="ORF">G7Z17_g3892</name>
</gene>
<feature type="domain" description="Beta-lactamase-related" evidence="3">
    <location>
        <begin position="17"/>
        <end position="373"/>
    </location>
</feature>
<dbReference type="GO" id="GO:0016787">
    <property type="term" value="F:hydrolase activity"/>
    <property type="evidence" value="ECO:0007669"/>
    <property type="project" value="UniProtKB-KW"/>
</dbReference>
<evidence type="ECO:0000313" key="4">
    <source>
        <dbReference type="EMBL" id="KAF7553040.1"/>
    </source>
</evidence>